<dbReference type="EMBL" id="JFZT01000057">
    <property type="protein sequence ID" value="EZQ02111.1"/>
    <property type="molecule type" value="Genomic_DNA"/>
</dbReference>
<keyword evidence="3" id="KW-1185">Reference proteome</keyword>
<dbReference type="AlphaFoldDB" id="A0A031LKM8"/>
<comment type="caution">
    <text evidence="2">The sequence shown here is derived from an EMBL/GenBank/DDBJ whole genome shotgun (WGS) entry which is preliminary data.</text>
</comment>
<evidence type="ECO:0000256" key="1">
    <source>
        <dbReference type="SAM" id="Phobius"/>
    </source>
</evidence>
<name>A0A031LKM8_9CREN</name>
<feature type="transmembrane region" description="Helical" evidence="1">
    <location>
        <begin position="6"/>
        <end position="32"/>
    </location>
</feature>
<feature type="transmembrane region" description="Helical" evidence="1">
    <location>
        <begin position="132"/>
        <end position="155"/>
    </location>
</feature>
<dbReference type="STRING" id="1160895.CM19_10920"/>
<proteinExistence type="predicted"/>
<reference evidence="2 3" key="1">
    <citation type="submission" date="2014-03" db="EMBL/GenBank/DDBJ databases">
        <title>Draft genome sequence of the novel thermoacidophilic archaea Acidianus copahuensis ALE1 strain, isolated from Copahue volcanic area in Neuquen Argentina.</title>
        <authorList>
            <person name="Urbieta M.S."/>
            <person name="Rascovan N."/>
            <person name="Castro C."/>
            <person name="Revale S."/>
            <person name="Giaveno M.A."/>
            <person name="Vazquez M.P."/>
            <person name="Donati E.R."/>
        </authorList>
    </citation>
    <scope>NUCLEOTIDE SEQUENCE [LARGE SCALE GENOMIC DNA]</scope>
    <source>
        <strain evidence="2 3">ALE1</strain>
    </source>
</reference>
<protein>
    <submittedName>
        <fullName evidence="2">Uncharacterized protein</fullName>
    </submittedName>
</protein>
<dbReference type="OrthoDB" id="386004at2157"/>
<evidence type="ECO:0000313" key="3">
    <source>
        <dbReference type="Proteomes" id="UP000024332"/>
    </source>
</evidence>
<feature type="transmembrane region" description="Helical" evidence="1">
    <location>
        <begin position="69"/>
        <end position="90"/>
    </location>
</feature>
<dbReference type="RefSeq" id="WP_048100374.1">
    <property type="nucleotide sequence ID" value="NZ_JFZT01000057.1"/>
</dbReference>
<feature type="transmembrane region" description="Helical" evidence="1">
    <location>
        <begin position="44"/>
        <end position="63"/>
    </location>
</feature>
<keyword evidence="1" id="KW-0472">Membrane</keyword>
<feature type="transmembrane region" description="Helical" evidence="1">
    <location>
        <begin position="102"/>
        <end position="120"/>
    </location>
</feature>
<keyword evidence="1" id="KW-1133">Transmembrane helix</keyword>
<keyword evidence="1" id="KW-0812">Transmembrane</keyword>
<sequence length="161" mass="18365">MELRKFFLLIVIAGQIPFILEIISMLVTPGFFNSHYGYFTVVNYFFLFAIQFTLIFALYFPLSDSKLKYSLPLLLIPVIGQIMVGVYIILKIKNGKKILYTVLFYIIYIFSIISSNYVAIPEFPASASALKLFSATLGIADAFNLGFLLYIFYLLGRFNKA</sequence>
<dbReference type="Proteomes" id="UP000024332">
    <property type="component" value="Unassembled WGS sequence"/>
</dbReference>
<organism evidence="2 3">
    <name type="scientific">Candidatus Acidianus copahuensis</name>
    <dbReference type="NCBI Taxonomy" id="1160895"/>
    <lineage>
        <taxon>Archaea</taxon>
        <taxon>Thermoproteota</taxon>
        <taxon>Thermoprotei</taxon>
        <taxon>Sulfolobales</taxon>
        <taxon>Sulfolobaceae</taxon>
        <taxon>Acidianus</taxon>
    </lineage>
</organism>
<gene>
    <name evidence="2" type="ORF">CM19_10920</name>
</gene>
<accession>A0A031LKM8</accession>
<evidence type="ECO:0000313" key="2">
    <source>
        <dbReference type="EMBL" id="EZQ02111.1"/>
    </source>
</evidence>